<dbReference type="InterPro" id="IPR001093">
    <property type="entry name" value="IMP_DH_GMPRt"/>
</dbReference>
<sequence length="493" mass="52393">MGDNKKNKFVEYQGFTFDDVLLVPGYSEVVPAKVDVSTKLTPQIDLNIPICSAAMDTVTEARLAIALAREGGIGIMHRNLPIEKQAIEVDKVKRSESGVIVDPFYRHPSDSVREAVALMEHYHISGVPVVDDQIRLVGIITNRDLRFVTNLDQPISNVMTKEHLITAPMGTTLDDAKNILMGSKVEKLPIVDKDNKLKGLITIKDILKAKAFPNATKDSHGRLRAGAAIGVGSDAKDRAAALVKAGVDVIIVDTAHGHSKMVIDMVRDLRALYPDLPLIGGNIATAAAAEALIDAGADGVKVGIGPGSICTTRIVAGIGVPQVAAVMNVSEAAHRRGKTVVADGGIRYSGDIVKALAAGGDVVMIGSLFAGTEESPGEAVIYKGRSFKSYRGMGSLGAMKGGCSKDRYFQEGTTEDKLVPEGIEGMVPHKGPISGVIYQMVGGIRAGMGYVGAATLERLHEESQFVQVTAASMKESHPHDVVITKEAPNYWAE</sequence>
<feature type="binding site" evidence="13">
    <location>
        <position position="475"/>
    </location>
    <ligand>
        <name>K(+)</name>
        <dbReference type="ChEBI" id="CHEBI:29103"/>
        <note>ligand shared between two tetrameric partners</note>
    </ligand>
</feature>
<feature type="binding site" evidence="13">
    <location>
        <begin position="343"/>
        <end position="345"/>
    </location>
    <ligand>
        <name>IMP</name>
        <dbReference type="ChEBI" id="CHEBI:58053"/>
    </ligand>
</feature>
<comment type="cofactor">
    <cofactor evidence="1 13">
        <name>K(+)</name>
        <dbReference type="ChEBI" id="CHEBI:29103"/>
    </cofactor>
</comment>
<evidence type="ECO:0000256" key="1">
    <source>
        <dbReference type="ARBA" id="ARBA00001958"/>
    </source>
</evidence>
<comment type="function">
    <text evidence="13">Catalyzes the conversion of inosine 5'-phosphate (IMP) to xanthosine 5'-phosphate (XMP), the first committed and rate-limiting step in the de novo synthesis of guanine nucleotides, and therefore plays an important role in the regulation of cell growth.</text>
</comment>
<dbReference type="GeneID" id="83058039"/>
<feature type="binding site" evidence="13">
    <location>
        <position position="308"/>
    </location>
    <ligand>
        <name>IMP</name>
        <dbReference type="ChEBI" id="CHEBI:58053"/>
    </ligand>
</feature>
<evidence type="ECO:0000256" key="5">
    <source>
        <dbReference type="ARBA" id="ARBA00022737"/>
    </source>
</evidence>
<dbReference type="SUPFAM" id="SSF51412">
    <property type="entry name" value="Inosine monophosphate dehydrogenase (IMPDH)"/>
    <property type="match status" value="1"/>
</dbReference>
<evidence type="ECO:0000256" key="3">
    <source>
        <dbReference type="ARBA" id="ARBA00011881"/>
    </source>
</evidence>
<dbReference type="PIRSF" id="PIRSF000130">
    <property type="entry name" value="IMPDH"/>
    <property type="match status" value="1"/>
</dbReference>
<dbReference type="FunFam" id="3.20.20.70:FF:000003">
    <property type="entry name" value="GMP reductase"/>
    <property type="match status" value="1"/>
</dbReference>
<feature type="binding site" evidence="13">
    <location>
        <position position="477"/>
    </location>
    <ligand>
        <name>K(+)</name>
        <dbReference type="ChEBI" id="CHEBI:29103"/>
        <note>ligand shared between two tetrameric partners</note>
    </ligand>
</feature>
<dbReference type="PROSITE" id="PS00487">
    <property type="entry name" value="IMP_DH_GMP_RED"/>
    <property type="match status" value="1"/>
</dbReference>
<feature type="binding site" evidence="13">
    <location>
        <begin position="390"/>
        <end position="394"/>
    </location>
    <ligand>
        <name>IMP</name>
        <dbReference type="ChEBI" id="CHEBI:58053"/>
    </ligand>
</feature>
<keyword evidence="4 13" id="KW-0479">Metal-binding</keyword>
<evidence type="ECO:0000256" key="10">
    <source>
        <dbReference type="ARBA" id="ARBA00023027"/>
    </source>
</evidence>
<keyword evidence="11" id="KW-0129">CBS domain</keyword>
<dbReference type="Proteomes" id="UP000093044">
    <property type="component" value="Chromosome"/>
</dbReference>
<evidence type="ECO:0000256" key="8">
    <source>
        <dbReference type="ARBA" id="ARBA00022958"/>
    </source>
</evidence>
<dbReference type="EC" id="1.1.1.205" evidence="13 15"/>
<dbReference type="Pfam" id="PF00571">
    <property type="entry name" value="CBS"/>
    <property type="match status" value="2"/>
</dbReference>
<dbReference type="RefSeq" id="WP_066745164.1">
    <property type="nucleotide sequence ID" value="NZ_CALCLR010000007.1"/>
</dbReference>
<dbReference type="PROSITE" id="PS51371">
    <property type="entry name" value="CBS"/>
    <property type="match status" value="2"/>
</dbReference>
<comment type="activity regulation">
    <text evidence="13">Mycophenolic acid (MPA) is a non-competitive inhibitor that prevents formation of the closed enzyme conformation by binding to the same site as the amobile flap. In contrast, mizoribine monophosphate (MZP) is a competitive inhibitor that induces the closed conformation. MPA is a potent inhibitor of mammalian IMPDHs but a poor inhibitor of the bacterial enzymes. MZP is a more potent inhibitor of bacterial IMPDH.</text>
</comment>
<evidence type="ECO:0000256" key="2">
    <source>
        <dbReference type="ARBA" id="ARBA00005502"/>
    </source>
</evidence>
<dbReference type="UniPathway" id="UPA00601">
    <property type="reaction ID" value="UER00295"/>
</dbReference>
<feature type="binding site" description="in other chain" evidence="13">
    <location>
        <position position="305"/>
    </location>
    <ligand>
        <name>K(+)</name>
        <dbReference type="ChEBI" id="CHEBI:29103"/>
        <note>ligand shared between two tetrameric partners</note>
    </ligand>
</feature>
<organism evidence="16 17">
    <name type="scientific">Cloacibacillus porcorum</name>
    <dbReference type="NCBI Taxonomy" id="1197717"/>
    <lineage>
        <taxon>Bacteria</taxon>
        <taxon>Thermotogati</taxon>
        <taxon>Synergistota</taxon>
        <taxon>Synergistia</taxon>
        <taxon>Synergistales</taxon>
        <taxon>Synergistaceae</taxon>
        <taxon>Cloacibacillus</taxon>
    </lineage>
</organism>
<dbReference type="SMART" id="SM01240">
    <property type="entry name" value="IMPDH"/>
    <property type="match status" value="1"/>
</dbReference>
<keyword evidence="6 13" id="KW-0332">GMP biosynthesis</keyword>
<protein>
    <recommendedName>
        <fullName evidence="13 15">Inosine-5'-monophosphate dehydrogenase</fullName>
        <shortName evidence="13">IMP dehydrogenase</shortName>
        <shortName evidence="13">IMPD</shortName>
        <shortName evidence="13">IMPDH</shortName>
        <ecNumber evidence="13 15">1.1.1.205</ecNumber>
    </recommendedName>
</protein>
<dbReference type="EMBL" id="CP016757">
    <property type="protein sequence ID" value="ANZ45244.1"/>
    <property type="molecule type" value="Genomic_DNA"/>
</dbReference>
<dbReference type="GO" id="GO:0046872">
    <property type="term" value="F:metal ion binding"/>
    <property type="evidence" value="ECO:0007669"/>
    <property type="project" value="UniProtKB-UniRule"/>
</dbReference>
<feature type="binding site" evidence="13">
    <location>
        <position position="476"/>
    </location>
    <ligand>
        <name>K(+)</name>
        <dbReference type="ChEBI" id="CHEBI:29103"/>
        <note>ligand shared between two tetrameric partners</note>
    </ligand>
</feature>
<evidence type="ECO:0000256" key="13">
    <source>
        <dbReference type="HAMAP-Rule" id="MF_01964"/>
    </source>
</evidence>
<proteinExistence type="inferred from homology"/>
<keyword evidence="10 13" id="KW-0520">NAD</keyword>
<evidence type="ECO:0000256" key="6">
    <source>
        <dbReference type="ARBA" id="ARBA00022749"/>
    </source>
</evidence>
<comment type="similarity">
    <text evidence="2 13 14">Belongs to the IMPDH/GMPR family.</text>
</comment>
<dbReference type="PANTHER" id="PTHR11911:SF111">
    <property type="entry name" value="INOSINE-5'-MONOPHOSPHATE DEHYDROGENASE"/>
    <property type="match status" value="1"/>
</dbReference>
<evidence type="ECO:0000256" key="9">
    <source>
        <dbReference type="ARBA" id="ARBA00023002"/>
    </source>
</evidence>
<gene>
    <name evidence="13" type="primary">guaB</name>
    <name evidence="16" type="ORF">BED41_09285</name>
</gene>
<feature type="binding site" evidence="13">
    <location>
        <position position="421"/>
    </location>
    <ligand>
        <name>IMP</name>
        <dbReference type="ChEBI" id="CHEBI:58053"/>
    </ligand>
</feature>
<dbReference type="InterPro" id="IPR046342">
    <property type="entry name" value="CBS_dom_sf"/>
</dbReference>
<dbReference type="InterPro" id="IPR013785">
    <property type="entry name" value="Aldolase_TIM"/>
</dbReference>
<dbReference type="NCBIfam" id="TIGR01302">
    <property type="entry name" value="IMP_dehydrog"/>
    <property type="match status" value="1"/>
</dbReference>
<dbReference type="OrthoDB" id="9805398at2"/>
<dbReference type="GO" id="GO:0000166">
    <property type="term" value="F:nucleotide binding"/>
    <property type="evidence" value="ECO:0007669"/>
    <property type="project" value="UniProtKB-UniRule"/>
</dbReference>
<comment type="catalytic activity">
    <reaction evidence="12 13 15">
        <text>IMP + NAD(+) + H2O = XMP + NADH + H(+)</text>
        <dbReference type="Rhea" id="RHEA:11708"/>
        <dbReference type="ChEBI" id="CHEBI:15377"/>
        <dbReference type="ChEBI" id="CHEBI:15378"/>
        <dbReference type="ChEBI" id="CHEBI:57464"/>
        <dbReference type="ChEBI" id="CHEBI:57540"/>
        <dbReference type="ChEBI" id="CHEBI:57945"/>
        <dbReference type="ChEBI" id="CHEBI:58053"/>
        <dbReference type="EC" id="1.1.1.205"/>
    </reaction>
</comment>
<dbReference type="Gene3D" id="3.20.20.70">
    <property type="entry name" value="Aldolase class I"/>
    <property type="match status" value="1"/>
</dbReference>
<dbReference type="InterPro" id="IPR000644">
    <property type="entry name" value="CBS_dom"/>
</dbReference>
<dbReference type="HAMAP" id="MF_01964">
    <property type="entry name" value="IMPDH"/>
    <property type="match status" value="1"/>
</dbReference>
<feature type="binding site" description="in other chain" evidence="13">
    <location>
        <position position="310"/>
    </location>
    <ligand>
        <name>K(+)</name>
        <dbReference type="ChEBI" id="CHEBI:29103"/>
        <note>ligand shared between two tetrameric partners</note>
    </ligand>
</feature>
<dbReference type="PANTHER" id="PTHR11911">
    <property type="entry name" value="INOSINE-5-MONOPHOSPHATE DEHYDROGENASE RELATED"/>
    <property type="match status" value="1"/>
</dbReference>
<keyword evidence="7 13" id="KW-0658">Purine biosynthesis</keyword>
<dbReference type="KEGG" id="cpor:BED41_09285"/>
<reference evidence="16" key="1">
    <citation type="submission" date="2016-08" db="EMBL/GenBank/DDBJ databases">
        <title>Complete genome of Cloacibacillus porcorum.</title>
        <authorList>
            <person name="Looft T."/>
            <person name="Bayles D.O."/>
            <person name="Alt D.P."/>
        </authorList>
    </citation>
    <scope>NUCLEOTIDE SEQUENCE [LARGE SCALE GENOMIC DNA]</scope>
    <source>
        <strain evidence="16">CL-84</strain>
    </source>
</reference>
<keyword evidence="9 13" id="KW-0560">Oxidoreductase</keyword>
<feature type="active site" description="Proton acceptor" evidence="13">
    <location>
        <position position="407"/>
    </location>
</feature>
<evidence type="ECO:0000256" key="12">
    <source>
        <dbReference type="ARBA" id="ARBA00048028"/>
    </source>
</evidence>
<feature type="binding site" evidence="13">
    <location>
        <begin position="303"/>
        <end position="305"/>
    </location>
    <ligand>
        <name>NAD(+)</name>
        <dbReference type="ChEBI" id="CHEBI:57540"/>
    </ligand>
</feature>
<dbReference type="CDD" id="cd04601">
    <property type="entry name" value="CBS_pair_IMPDH"/>
    <property type="match status" value="1"/>
</dbReference>
<evidence type="ECO:0000256" key="14">
    <source>
        <dbReference type="RuleBase" id="RU003927"/>
    </source>
</evidence>
<keyword evidence="17" id="KW-1185">Reference proteome</keyword>
<feature type="active site" description="Thioimidate intermediate" evidence="13">
    <location>
        <position position="310"/>
    </location>
</feature>
<comment type="caution">
    <text evidence="13">Lacks conserved residue(s) required for the propagation of feature annotation.</text>
</comment>
<dbReference type="InterPro" id="IPR005990">
    <property type="entry name" value="IMP_DH"/>
</dbReference>
<evidence type="ECO:0000313" key="16">
    <source>
        <dbReference type="EMBL" id="ANZ45244.1"/>
    </source>
</evidence>
<feature type="binding site" evidence="13">
    <location>
        <position position="253"/>
    </location>
    <ligand>
        <name>NAD(+)</name>
        <dbReference type="ChEBI" id="CHEBI:57540"/>
    </ligand>
</feature>
<evidence type="ECO:0000256" key="15">
    <source>
        <dbReference type="RuleBase" id="RU003928"/>
    </source>
</evidence>
<dbReference type="InterPro" id="IPR015875">
    <property type="entry name" value="IMP_DH/GMP_Rdtase_CS"/>
</dbReference>
<evidence type="ECO:0000256" key="4">
    <source>
        <dbReference type="ARBA" id="ARBA00022723"/>
    </source>
</evidence>
<accession>A0A1B2I5K4</accession>
<dbReference type="GO" id="GO:0006183">
    <property type="term" value="P:GTP biosynthetic process"/>
    <property type="evidence" value="ECO:0007669"/>
    <property type="project" value="TreeGrafter"/>
</dbReference>
<feature type="binding site" description="in other chain" evidence="13">
    <location>
        <position position="307"/>
    </location>
    <ligand>
        <name>K(+)</name>
        <dbReference type="ChEBI" id="CHEBI:29103"/>
        <note>ligand shared between two tetrameric partners</note>
    </ligand>
</feature>
<dbReference type="AlphaFoldDB" id="A0A1B2I5K4"/>
<dbReference type="Pfam" id="PF00478">
    <property type="entry name" value="IMPDH"/>
    <property type="match status" value="1"/>
</dbReference>
<name>A0A1B2I5K4_9BACT</name>
<dbReference type="SMART" id="SM00116">
    <property type="entry name" value="CBS"/>
    <property type="match status" value="2"/>
</dbReference>
<evidence type="ECO:0000256" key="7">
    <source>
        <dbReference type="ARBA" id="ARBA00022755"/>
    </source>
</evidence>
<dbReference type="STRING" id="1197717.BED41_09285"/>
<keyword evidence="5" id="KW-0677">Repeat</keyword>
<dbReference type="GO" id="GO:0003938">
    <property type="term" value="F:IMP dehydrogenase activity"/>
    <property type="evidence" value="ECO:0007669"/>
    <property type="project" value="UniProtKB-UniRule"/>
</dbReference>
<comment type="subunit">
    <text evidence="3 13">Homotetramer.</text>
</comment>
<comment type="pathway">
    <text evidence="13 15">Purine metabolism; XMP biosynthesis via de novo pathway; XMP from IMP: step 1/1.</text>
</comment>
<feature type="binding site" evidence="13">
    <location>
        <begin position="366"/>
        <end position="367"/>
    </location>
    <ligand>
        <name>IMP</name>
        <dbReference type="ChEBI" id="CHEBI:58053"/>
    </ligand>
</feature>
<dbReference type="GO" id="GO:0006177">
    <property type="term" value="P:GMP biosynthetic process"/>
    <property type="evidence" value="ECO:0007669"/>
    <property type="project" value="UniProtKB-UniRule"/>
</dbReference>
<evidence type="ECO:0000313" key="17">
    <source>
        <dbReference type="Proteomes" id="UP000093044"/>
    </source>
</evidence>
<dbReference type="SUPFAM" id="SSF54631">
    <property type="entry name" value="CBS-domain pair"/>
    <property type="match status" value="1"/>
</dbReference>
<keyword evidence="8 13" id="KW-0630">Potassium</keyword>
<dbReference type="CDD" id="cd00381">
    <property type="entry name" value="IMPDH"/>
    <property type="match status" value="1"/>
</dbReference>
<evidence type="ECO:0000256" key="11">
    <source>
        <dbReference type="ARBA" id="ARBA00023122"/>
    </source>
</evidence>